<keyword evidence="1" id="KW-0732">Signal</keyword>
<feature type="signal peptide" evidence="1">
    <location>
        <begin position="1"/>
        <end position="22"/>
    </location>
</feature>
<name>A0A3M7RA12_BRAPC</name>
<feature type="chain" id="PRO_5017964650" evidence="1">
    <location>
        <begin position="23"/>
        <end position="74"/>
    </location>
</feature>
<dbReference type="AlphaFoldDB" id="A0A3M7RA12"/>
<evidence type="ECO:0000256" key="1">
    <source>
        <dbReference type="SAM" id="SignalP"/>
    </source>
</evidence>
<gene>
    <name evidence="2" type="ORF">BpHYR1_022861</name>
</gene>
<comment type="caution">
    <text evidence="2">The sequence shown here is derived from an EMBL/GenBank/DDBJ whole genome shotgun (WGS) entry which is preliminary data.</text>
</comment>
<sequence>MIKTLKLLNLFTLFKILINLDADQNVYLAFVEKKNRFLALKHEYYGTKKSESIPVVYTKYTGTNEVFAKKIIIT</sequence>
<keyword evidence="3" id="KW-1185">Reference proteome</keyword>
<evidence type="ECO:0000313" key="3">
    <source>
        <dbReference type="Proteomes" id="UP000276133"/>
    </source>
</evidence>
<reference evidence="2 3" key="1">
    <citation type="journal article" date="2018" name="Sci. Rep.">
        <title>Genomic signatures of local adaptation to the degree of environmental predictability in rotifers.</title>
        <authorList>
            <person name="Franch-Gras L."/>
            <person name="Hahn C."/>
            <person name="Garcia-Roger E.M."/>
            <person name="Carmona M.J."/>
            <person name="Serra M."/>
            <person name="Gomez A."/>
        </authorList>
    </citation>
    <scope>NUCLEOTIDE SEQUENCE [LARGE SCALE GENOMIC DNA]</scope>
    <source>
        <strain evidence="2">HYR1</strain>
    </source>
</reference>
<accession>A0A3M7RA12</accession>
<dbReference type="Proteomes" id="UP000276133">
    <property type="component" value="Unassembled WGS sequence"/>
</dbReference>
<organism evidence="2 3">
    <name type="scientific">Brachionus plicatilis</name>
    <name type="common">Marine rotifer</name>
    <name type="synonym">Brachionus muelleri</name>
    <dbReference type="NCBI Taxonomy" id="10195"/>
    <lineage>
        <taxon>Eukaryota</taxon>
        <taxon>Metazoa</taxon>
        <taxon>Spiralia</taxon>
        <taxon>Gnathifera</taxon>
        <taxon>Rotifera</taxon>
        <taxon>Eurotatoria</taxon>
        <taxon>Monogononta</taxon>
        <taxon>Pseudotrocha</taxon>
        <taxon>Ploima</taxon>
        <taxon>Brachionidae</taxon>
        <taxon>Brachionus</taxon>
    </lineage>
</organism>
<evidence type="ECO:0000313" key="2">
    <source>
        <dbReference type="EMBL" id="RNA20367.1"/>
    </source>
</evidence>
<dbReference type="EMBL" id="REGN01003866">
    <property type="protein sequence ID" value="RNA20367.1"/>
    <property type="molecule type" value="Genomic_DNA"/>
</dbReference>
<proteinExistence type="predicted"/>
<protein>
    <submittedName>
        <fullName evidence="2">Uncharacterized protein</fullName>
    </submittedName>
</protein>